<dbReference type="OrthoDB" id="7365796at2759"/>
<sequence>MKLFKIVGPIHFANRENLRRFIVKGTGLDPKELQKDADKQTEFEFAKEKIFMHAIKNGSYSFQDQETKYRILIIDCSGVSYIDSAGGKFLEQLWGDYDKANISLCLAGLPDYIYSYYNCNM</sequence>
<evidence type="ECO:0000313" key="3">
    <source>
        <dbReference type="Proteomes" id="UP000326759"/>
    </source>
</evidence>
<dbReference type="Proteomes" id="UP000326759">
    <property type="component" value="Unassembled WGS sequence"/>
</dbReference>
<dbReference type="Gene3D" id="3.30.750.24">
    <property type="entry name" value="STAS domain"/>
    <property type="match status" value="1"/>
</dbReference>
<evidence type="ECO:0000313" key="2">
    <source>
        <dbReference type="EMBL" id="KAB7502828.1"/>
    </source>
</evidence>
<gene>
    <name evidence="2" type="ORF">Anas_02629</name>
</gene>
<protein>
    <recommendedName>
        <fullName evidence="1">STAS domain-containing protein</fullName>
    </recommendedName>
</protein>
<name>A0A5N5T9T7_9CRUS</name>
<dbReference type="CDD" id="cd07042">
    <property type="entry name" value="STAS_SulP_like_sulfate_transporter"/>
    <property type="match status" value="1"/>
</dbReference>
<evidence type="ECO:0000259" key="1">
    <source>
        <dbReference type="PROSITE" id="PS50801"/>
    </source>
</evidence>
<dbReference type="AlphaFoldDB" id="A0A5N5T9T7"/>
<dbReference type="InterPro" id="IPR002645">
    <property type="entry name" value="STAS_dom"/>
</dbReference>
<reference evidence="2 3" key="1">
    <citation type="journal article" date="2019" name="PLoS Biol.">
        <title>Sex chromosomes control vertical transmission of feminizing Wolbachia symbionts in an isopod.</title>
        <authorList>
            <person name="Becking T."/>
            <person name="Chebbi M.A."/>
            <person name="Giraud I."/>
            <person name="Moumen B."/>
            <person name="Laverre T."/>
            <person name="Caubet Y."/>
            <person name="Peccoud J."/>
            <person name="Gilbert C."/>
            <person name="Cordaux R."/>
        </authorList>
    </citation>
    <scope>NUCLEOTIDE SEQUENCE [LARGE SCALE GENOMIC DNA]</scope>
    <source>
        <strain evidence="2">ANa2</strain>
        <tissue evidence="2">Whole body excluding digestive tract and cuticle</tissue>
    </source>
</reference>
<keyword evidence="3" id="KW-1185">Reference proteome</keyword>
<comment type="caution">
    <text evidence="2">The sequence shown here is derived from an EMBL/GenBank/DDBJ whole genome shotgun (WGS) entry which is preliminary data.</text>
</comment>
<proteinExistence type="predicted"/>
<dbReference type="Pfam" id="PF01740">
    <property type="entry name" value="STAS"/>
    <property type="match status" value="1"/>
</dbReference>
<dbReference type="InterPro" id="IPR036513">
    <property type="entry name" value="STAS_dom_sf"/>
</dbReference>
<feature type="domain" description="STAS" evidence="1">
    <location>
        <begin position="1"/>
        <end position="121"/>
    </location>
</feature>
<accession>A0A5N5T9T7</accession>
<dbReference type="PROSITE" id="PS50801">
    <property type="entry name" value="STAS"/>
    <property type="match status" value="1"/>
</dbReference>
<organism evidence="2 3">
    <name type="scientific">Armadillidium nasatum</name>
    <dbReference type="NCBI Taxonomy" id="96803"/>
    <lineage>
        <taxon>Eukaryota</taxon>
        <taxon>Metazoa</taxon>
        <taxon>Ecdysozoa</taxon>
        <taxon>Arthropoda</taxon>
        <taxon>Crustacea</taxon>
        <taxon>Multicrustacea</taxon>
        <taxon>Malacostraca</taxon>
        <taxon>Eumalacostraca</taxon>
        <taxon>Peracarida</taxon>
        <taxon>Isopoda</taxon>
        <taxon>Oniscidea</taxon>
        <taxon>Crinocheta</taxon>
        <taxon>Armadillidiidae</taxon>
        <taxon>Armadillidium</taxon>
    </lineage>
</organism>
<dbReference type="EMBL" id="SEYY01006643">
    <property type="protein sequence ID" value="KAB7502828.1"/>
    <property type="molecule type" value="Genomic_DNA"/>
</dbReference>
<dbReference type="SUPFAM" id="SSF52091">
    <property type="entry name" value="SpoIIaa-like"/>
    <property type="match status" value="1"/>
</dbReference>